<comment type="caution">
    <text evidence="2">The sequence shown here is derived from an EMBL/GenBank/DDBJ whole genome shotgun (WGS) entry which is preliminary data.</text>
</comment>
<evidence type="ECO:0000313" key="3">
    <source>
        <dbReference type="Proteomes" id="UP001142317"/>
    </source>
</evidence>
<organism evidence="2 3">
    <name type="scientific">Microbacterium imperiale</name>
    <dbReference type="NCBI Taxonomy" id="33884"/>
    <lineage>
        <taxon>Bacteria</taxon>
        <taxon>Bacillati</taxon>
        <taxon>Actinomycetota</taxon>
        <taxon>Actinomycetes</taxon>
        <taxon>Micrococcales</taxon>
        <taxon>Microbacteriaceae</taxon>
        <taxon>Microbacterium</taxon>
    </lineage>
</organism>
<dbReference type="Proteomes" id="UP001142317">
    <property type="component" value="Unassembled WGS sequence"/>
</dbReference>
<gene>
    <name evidence="2" type="ORF">GCM10017586_15410</name>
</gene>
<sequence length="63" mass="7234">MVRLRGHRMQVVRSTTSDSAEMSRRRRADGREVVEELGFPNSFRTQIELLKPAARRVVIPRAG</sequence>
<evidence type="ECO:0000313" key="2">
    <source>
        <dbReference type="EMBL" id="GLJ79859.1"/>
    </source>
</evidence>
<reference evidence="2" key="1">
    <citation type="journal article" date="2014" name="Int. J. Syst. Evol. Microbiol.">
        <title>Complete genome sequence of Corynebacterium casei LMG S-19264T (=DSM 44701T), isolated from a smear-ripened cheese.</title>
        <authorList>
            <consortium name="US DOE Joint Genome Institute (JGI-PGF)"/>
            <person name="Walter F."/>
            <person name="Albersmeier A."/>
            <person name="Kalinowski J."/>
            <person name="Ruckert C."/>
        </authorList>
    </citation>
    <scope>NUCLEOTIDE SEQUENCE</scope>
    <source>
        <strain evidence="2">VKM Ac-1447</strain>
    </source>
</reference>
<name>A0A9W6M3H8_9MICO</name>
<protein>
    <submittedName>
        <fullName evidence="2">Uncharacterized protein</fullName>
    </submittedName>
</protein>
<reference evidence="2" key="2">
    <citation type="submission" date="2023-01" db="EMBL/GenBank/DDBJ databases">
        <authorList>
            <person name="Sun Q."/>
            <person name="Evtushenko L."/>
        </authorList>
    </citation>
    <scope>NUCLEOTIDE SEQUENCE</scope>
    <source>
        <strain evidence="2">VKM Ac-1447</strain>
    </source>
</reference>
<accession>A0A9W6M3H8</accession>
<keyword evidence="3" id="KW-1185">Reference proteome</keyword>
<dbReference type="EMBL" id="BSEO01000005">
    <property type="protein sequence ID" value="GLJ79859.1"/>
    <property type="molecule type" value="Genomic_DNA"/>
</dbReference>
<feature type="region of interest" description="Disordered" evidence="1">
    <location>
        <begin position="1"/>
        <end position="27"/>
    </location>
</feature>
<dbReference type="RefSeq" id="WP_210007397.1">
    <property type="nucleotide sequence ID" value="NZ_BSEO01000005.1"/>
</dbReference>
<feature type="compositionally biased region" description="Basic residues" evidence="1">
    <location>
        <begin position="1"/>
        <end position="10"/>
    </location>
</feature>
<proteinExistence type="predicted"/>
<evidence type="ECO:0000256" key="1">
    <source>
        <dbReference type="SAM" id="MobiDB-lite"/>
    </source>
</evidence>
<dbReference type="AlphaFoldDB" id="A0A9W6M3H8"/>